<dbReference type="EMBL" id="CYSE01000020">
    <property type="protein sequence ID" value="CUH82682.1"/>
    <property type="molecule type" value="Genomic_DNA"/>
</dbReference>
<sequence>MNKHRWTVTRLLGGSLRGFGRVGAALAAVLGPAVGAGPAPVPPQPDTRADIWRDIRSELERADPLAQLSAPVAQILRSVEPMDDPERALWLSYSVARTDELQDLDVWWAQFMTERRDEAGFLRVLEVRAQVLGRLSADAPGEAGGLLPLRREDYLEQWLYQARGGAYECGGNCGNGKGNGGGNGTGNEGNGKRT</sequence>
<dbReference type="Proteomes" id="UP000054935">
    <property type="component" value="Unassembled WGS sequence"/>
</dbReference>
<dbReference type="RefSeq" id="WP_058249570.1">
    <property type="nucleotide sequence ID" value="NZ_CYSE01000020.1"/>
</dbReference>
<proteinExistence type="predicted"/>
<dbReference type="STRING" id="441103.TRN7648_04225"/>
<organism evidence="3 4">
    <name type="scientific">Tropicibacter naphthalenivorans</name>
    <dbReference type="NCBI Taxonomy" id="441103"/>
    <lineage>
        <taxon>Bacteria</taxon>
        <taxon>Pseudomonadati</taxon>
        <taxon>Pseudomonadota</taxon>
        <taxon>Alphaproteobacteria</taxon>
        <taxon>Rhodobacterales</taxon>
        <taxon>Roseobacteraceae</taxon>
        <taxon>Tropicibacter</taxon>
    </lineage>
</organism>
<evidence type="ECO:0000313" key="4">
    <source>
        <dbReference type="Proteomes" id="UP000054935"/>
    </source>
</evidence>
<accession>A0A0P1GKF5</accession>
<feature type="chain" id="PRO_5006063528" evidence="2">
    <location>
        <begin position="28"/>
        <end position="194"/>
    </location>
</feature>
<protein>
    <submittedName>
        <fullName evidence="3">Uncharacterized protein</fullName>
    </submittedName>
</protein>
<evidence type="ECO:0000256" key="2">
    <source>
        <dbReference type="SAM" id="SignalP"/>
    </source>
</evidence>
<name>A0A0P1GKF5_9RHOB</name>
<evidence type="ECO:0000313" key="3">
    <source>
        <dbReference type="EMBL" id="CUH82682.1"/>
    </source>
</evidence>
<keyword evidence="4" id="KW-1185">Reference proteome</keyword>
<feature type="signal peptide" evidence="2">
    <location>
        <begin position="1"/>
        <end position="27"/>
    </location>
</feature>
<evidence type="ECO:0000256" key="1">
    <source>
        <dbReference type="SAM" id="MobiDB-lite"/>
    </source>
</evidence>
<gene>
    <name evidence="3" type="ORF">TRN7648_04225</name>
</gene>
<reference evidence="3 4" key="1">
    <citation type="submission" date="2015-09" db="EMBL/GenBank/DDBJ databases">
        <authorList>
            <consortium name="Swine Surveillance"/>
        </authorList>
    </citation>
    <scope>NUCLEOTIDE SEQUENCE [LARGE SCALE GENOMIC DNA]</scope>
    <source>
        <strain evidence="3 4">CECT 7648</strain>
    </source>
</reference>
<dbReference type="AlphaFoldDB" id="A0A0P1GKF5"/>
<feature type="region of interest" description="Disordered" evidence="1">
    <location>
        <begin position="173"/>
        <end position="194"/>
    </location>
</feature>
<keyword evidence="2" id="KW-0732">Signal</keyword>